<dbReference type="Proteomes" id="UP000198412">
    <property type="component" value="Unassembled WGS sequence"/>
</dbReference>
<reference evidence="2" key="1">
    <citation type="submission" date="2017-06" db="EMBL/GenBank/DDBJ databases">
        <authorList>
            <person name="Varghese N."/>
            <person name="Submissions S."/>
        </authorList>
    </citation>
    <scope>NUCLEOTIDE SEQUENCE [LARGE SCALE GENOMIC DNA]</scope>
    <source>
        <strain evidence="2">DSM 27993</strain>
    </source>
</reference>
<evidence type="ECO:0000313" key="1">
    <source>
        <dbReference type="EMBL" id="SNR37870.1"/>
    </source>
</evidence>
<gene>
    <name evidence="1" type="ORF">SAMN04488111_1047</name>
</gene>
<keyword evidence="2" id="KW-1185">Reference proteome</keyword>
<evidence type="ECO:0008006" key="3">
    <source>
        <dbReference type="Google" id="ProtNLM"/>
    </source>
</evidence>
<dbReference type="PROSITE" id="PS51257">
    <property type="entry name" value="PROKAR_LIPOPROTEIN"/>
    <property type="match status" value="1"/>
</dbReference>
<dbReference type="EMBL" id="FZNX01000001">
    <property type="protein sequence ID" value="SNR37870.1"/>
    <property type="molecule type" value="Genomic_DNA"/>
</dbReference>
<sequence length="115" mass="13755">MKFRILTLILIILTSCINETKFDSEVWNKKGVDWQVTDFREKMVADLIKSDTLIGLNKIELFELIGKPGREFDNKLEYLVREKYEWNVDPEYIKYLWVDLDKNGIVTNCYLEKTR</sequence>
<name>A0A238VU61_9FLAO</name>
<evidence type="ECO:0000313" key="2">
    <source>
        <dbReference type="Proteomes" id="UP000198412"/>
    </source>
</evidence>
<dbReference type="AlphaFoldDB" id="A0A238VU61"/>
<dbReference type="OrthoDB" id="1447732at2"/>
<protein>
    <recommendedName>
        <fullName evidence="3">SmpA / OmlA family protein</fullName>
    </recommendedName>
</protein>
<dbReference type="RefSeq" id="WP_089377334.1">
    <property type="nucleotide sequence ID" value="NZ_FZNX01000001.1"/>
</dbReference>
<accession>A0A238VU61</accession>
<proteinExistence type="predicted"/>
<organism evidence="1 2">
    <name type="scientific">Lutibacter flavus</name>
    <dbReference type="NCBI Taxonomy" id="691689"/>
    <lineage>
        <taxon>Bacteria</taxon>
        <taxon>Pseudomonadati</taxon>
        <taxon>Bacteroidota</taxon>
        <taxon>Flavobacteriia</taxon>
        <taxon>Flavobacteriales</taxon>
        <taxon>Flavobacteriaceae</taxon>
        <taxon>Lutibacter</taxon>
    </lineage>
</organism>